<name>A0A0D7AV00_9AGAR</name>
<accession>A0A0D7AV00</accession>
<keyword evidence="1" id="KW-0812">Transmembrane</keyword>
<keyword evidence="1" id="KW-0472">Membrane</keyword>
<dbReference type="Proteomes" id="UP000054007">
    <property type="component" value="Unassembled WGS sequence"/>
</dbReference>
<reference evidence="2 3" key="1">
    <citation type="journal article" date="2015" name="Fungal Genet. Biol.">
        <title>Evolution of novel wood decay mechanisms in Agaricales revealed by the genome sequences of Fistulina hepatica and Cylindrobasidium torrendii.</title>
        <authorList>
            <person name="Floudas D."/>
            <person name="Held B.W."/>
            <person name="Riley R."/>
            <person name="Nagy L.G."/>
            <person name="Koehler G."/>
            <person name="Ransdell A.S."/>
            <person name="Younus H."/>
            <person name="Chow J."/>
            <person name="Chiniquy J."/>
            <person name="Lipzen A."/>
            <person name="Tritt A."/>
            <person name="Sun H."/>
            <person name="Haridas S."/>
            <person name="LaButti K."/>
            <person name="Ohm R.A."/>
            <person name="Kues U."/>
            <person name="Blanchette R.A."/>
            <person name="Grigoriev I.V."/>
            <person name="Minto R.E."/>
            <person name="Hibbett D.S."/>
        </authorList>
    </citation>
    <scope>NUCLEOTIDE SEQUENCE [LARGE SCALE GENOMIC DNA]</scope>
    <source>
        <strain evidence="2 3">FP15055 ss-10</strain>
    </source>
</reference>
<gene>
    <name evidence="2" type="ORF">CYLTODRAFT_494907</name>
</gene>
<evidence type="ECO:0000313" key="3">
    <source>
        <dbReference type="Proteomes" id="UP000054007"/>
    </source>
</evidence>
<dbReference type="EMBL" id="KN880831">
    <property type="protein sequence ID" value="KIY62052.1"/>
    <property type="molecule type" value="Genomic_DNA"/>
</dbReference>
<feature type="transmembrane region" description="Helical" evidence="1">
    <location>
        <begin position="62"/>
        <end position="86"/>
    </location>
</feature>
<evidence type="ECO:0000256" key="1">
    <source>
        <dbReference type="SAM" id="Phobius"/>
    </source>
</evidence>
<evidence type="ECO:0000313" key="2">
    <source>
        <dbReference type="EMBL" id="KIY62052.1"/>
    </source>
</evidence>
<keyword evidence="1" id="KW-1133">Transmembrane helix</keyword>
<dbReference type="OrthoDB" id="7862095at2759"/>
<protein>
    <submittedName>
        <fullName evidence="2">Uncharacterized protein</fullName>
    </submittedName>
</protein>
<proteinExistence type="predicted"/>
<keyword evidence="3" id="KW-1185">Reference proteome</keyword>
<sequence length="118" mass="13487">MAIRRFHHFLCCLPLRLGVLVLSFLGFWGALASCAIEWLKFAYIQRHNGDGRFSNGDRTFTIVLGIVYGILAFITLFGFIGAITSLKSENHFDRLKPSVQVPIFRRQLQPPEYLETLL</sequence>
<organism evidence="2 3">
    <name type="scientific">Cylindrobasidium torrendii FP15055 ss-10</name>
    <dbReference type="NCBI Taxonomy" id="1314674"/>
    <lineage>
        <taxon>Eukaryota</taxon>
        <taxon>Fungi</taxon>
        <taxon>Dikarya</taxon>
        <taxon>Basidiomycota</taxon>
        <taxon>Agaricomycotina</taxon>
        <taxon>Agaricomycetes</taxon>
        <taxon>Agaricomycetidae</taxon>
        <taxon>Agaricales</taxon>
        <taxon>Marasmiineae</taxon>
        <taxon>Physalacriaceae</taxon>
        <taxon>Cylindrobasidium</taxon>
    </lineage>
</organism>
<dbReference type="PROSITE" id="PS51257">
    <property type="entry name" value="PROKAR_LIPOPROTEIN"/>
    <property type="match status" value="1"/>
</dbReference>
<dbReference type="AlphaFoldDB" id="A0A0D7AV00"/>